<evidence type="ECO:0008006" key="4">
    <source>
        <dbReference type="Google" id="ProtNLM"/>
    </source>
</evidence>
<feature type="chain" id="PRO_5038609655" description="DUF3558 domain-containing protein" evidence="1">
    <location>
        <begin position="21"/>
        <end position="155"/>
    </location>
</feature>
<dbReference type="AlphaFoldDB" id="A0A1R4IJD8"/>
<organism evidence="2 3">
    <name type="scientific">Microbacterium esteraromaticum</name>
    <dbReference type="NCBI Taxonomy" id="57043"/>
    <lineage>
        <taxon>Bacteria</taxon>
        <taxon>Bacillati</taxon>
        <taxon>Actinomycetota</taxon>
        <taxon>Actinomycetes</taxon>
        <taxon>Micrococcales</taxon>
        <taxon>Microbacteriaceae</taxon>
        <taxon>Microbacterium</taxon>
    </lineage>
</organism>
<feature type="signal peptide" evidence="1">
    <location>
        <begin position="1"/>
        <end position="20"/>
    </location>
</feature>
<evidence type="ECO:0000256" key="1">
    <source>
        <dbReference type="SAM" id="SignalP"/>
    </source>
</evidence>
<dbReference type="EMBL" id="FUKO01000009">
    <property type="protein sequence ID" value="SJN19845.1"/>
    <property type="molecule type" value="Genomic_DNA"/>
</dbReference>
<accession>A0A1R4IJD8</accession>
<keyword evidence="1" id="KW-0732">Signal</keyword>
<protein>
    <recommendedName>
        <fullName evidence="4">DUF3558 domain-containing protein</fullName>
    </recommendedName>
</protein>
<evidence type="ECO:0000313" key="2">
    <source>
        <dbReference type="EMBL" id="SJN19845.1"/>
    </source>
</evidence>
<dbReference type="Proteomes" id="UP000196320">
    <property type="component" value="Unassembled WGS sequence"/>
</dbReference>
<name>A0A1R4IJD8_9MICO</name>
<gene>
    <name evidence="2" type="ORF">FM104_02480</name>
</gene>
<reference evidence="2 3" key="1">
    <citation type="submission" date="2017-02" db="EMBL/GenBank/DDBJ databases">
        <authorList>
            <person name="Peterson S.W."/>
        </authorList>
    </citation>
    <scope>NUCLEOTIDE SEQUENCE [LARGE SCALE GENOMIC DNA]</scope>
    <source>
        <strain evidence="2 3">B Mb 05.01</strain>
    </source>
</reference>
<keyword evidence="3" id="KW-1185">Reference proteome</keyword>
<sequence length="155" mass="16126">MALCGIIALLLVGCGAAATGDETATDGDVAAEQPAQIDDVEAGLTAEAIVSAAEAEGLVCEENEPRLKSRAQVIACKGDDYVILTATRLVSADLMDEQIATAKKATCKSDFGLDGVRFAVSDAWVLSPGGDDDRNIETFTAVTKTLGLEWTEDLC</sequence>
<proteinExistence type="predicted"/>
<evidence type="ECO:0000313" key="3">
    <source>
        <dbReference type="Proteomes" id="UP000196320"/>
    </source>
</evidence>